<dbReference type="AlphaFoldDB" id="A0A0C3G6W9"/>
<organism evidence="1 2">
    <name type="scientific">Piloderma croceum (strain F 1598)</name>
    <dbReference type="NCBI Taxonomy" id="765440"/>
    <lineage>
        <taxon>Eukaryota</taxon>
        <taxon>Fungi</taxon>
        <taxon>Dikarya</taxon>
        <taxon>Basidiomycota</taxon>
        <taxon>Agaricomycotina</taxon>
        <taxon>Agaricomycetes</taxon>
        <taxon>Agaricomycetidae</taxon>
        <taxon>Atheliales</taxon>
        <taxon>Atheliaceae</taxon>
        <taxon>Piloderma</taxon>
    </lineage>
</organism>
<proteinExistence type="predicted"/>
<sequence>MVRLKEVSAEVVIPRKDVPSACKASAAEIDCEVVDWLSSVDRLGYGWKHLLQWYALSGRQAQRV</sequence>
<reference evidence="1 2" key="1">
    <citation type="submission" date="2014-04" db="EMBL/GenBank/DDBJ databases">
        <authorList>
            <consortium name="DOE Joint Genome Institute"/>
            <person name="Kuo A."/>
            <person name="Tarkka M."/>
            <person name="Buscot F."/>
            <person name="Kohler A."/>
            <person name="Nagy L.G."/>
            <person name="Floudas D."/>
            <person name="Copeland A."/>
            <person name="Barry K.W."/>
            <person name="Cichocki N."/>
            <person name="Veneault-Fourrey C."/>
            <person name="LaButti K."/>
            <person name="Lindquist E.A."/>
            <person name="Lipzen A."/>
            <person name="Lundell T."/>
            <person name="Morin E."/>
            <person name="Murat C."/>
            <person name="Sun H."/>
            <person name="Tunlid A."/>
            <person name="Henrissat B."/>
            <person name="Grigoriev I.V."/>
            <person name="Hibbett D.S."/>
            <person name="Martin F."/>
            <person name="Nordberg H.P."/>
            <person name="Cantor M.N."/>
            <person name="Hua S.X."/>
        </authorList>
    </citation>
    <scope>NUCLEOTIDE SEQUENCE [LARGE SCALE GENOMIC DNA]</scope>
    <source>
        <strain evidence="1 2">F 1598</strain>
    </source>
</reference>
<dbReference type="HOGENOM" id="CLU_2868455_0_0_1"/>
<accession>A0A0C3G6W9</accession>
<gene>
    <name evidence="1" type="ORF">PILCRDRAFT_815111</name>
</gene>
<evidence type="ECO:0000313" key="2">
    <source>
        <dbReference type="Proteomes" id="UP000054166"/>
    </source>
</evidence>
<dbReference type="Proteomes" id="UP000054166">
    <property type="component" value="Unassembled WGS sequence"/>
</dbReference>
<keyword evidence="2" id="KW-1185">Reference proteome</keyword>
<protein>
    <submittedName>
        <fullName evidence="1">Uncharacterized protein</fullName>
    </submittedName>
</protein>
<reference evidence="2" key="2">
    <citation type="submission" date="2015-01" db="EMBL/GenBank/DDBJ databases">
        <title>Evolutionary Origins and Diversification of the Mycorrhizal Mutualists.</title>
        <authorList>
            <consortium name="DOE Joint Genome Institute"/>
            <consortium name="Mycorrhizal Genomics Consortium"/>
            <person name="Kohler A."/>
            <person name="Kuo A."/>
            <person name="Nagy L.G."/>
            <person name="Floudas D."/>
            <person name="Copeland A."/>
            <person name="Barry K.W."/>
            <person name="Cichocki N."/>
            <person name="Veneault-Fourrey C."/>
            <person name="LaButti K."/>
            <person name="Lindquist E.A."/>
            <person name="Lipzen A."/>
            <person name="Lundell T."/>
            <person name="Morin E."/>
            <person name="Murat C."/>
            <person name="Riley R."/>
            <person name="Ohm R."/>
            <person name="Sun H."/>
            <person name="Tunlid A."/>
            <person name="Henrissat B."/>
            <person name="Grigoriev I.V."/>
            <person name="Hibbett D.S."/>
            <person name="Martin F."/>
        </authorList>
    </citation>
    <scope>NUCLEOTIDE SEQUENCE [LARGE SCALE GENOMIC DNA]</scope>
    <source>
        <strain evidence="2">F 1598</strain>
    </source>
</reference>
<name>A0A0C3G6W9_PILCF</name>
<dbReference type="InParanoid" id="A0A0C3G6W9"/>
<dbReference type="EMBL" id="KN832979">
    <property type="protein sequence ID" value="KIM87559.1"/>
    <property type="molecule type" value="Genomic_DNA"/>
</dbReference>
<evidence type="ECO:0000313" key="1">
    <source>
        <dbReference type="EMBL" id="KIM87559.1"/>
    </source>
</evidence>